<dbReference type="GO" id="GO:0006412">
    <property type="term" value="P:translation"/>
    <property type="evidence" value="ECO:0007669"/>
    <property type="project" value="InterPro"/>
</dbReference>
<dbReference type="PANTHER" id="PTHR14413">
    <property type="entry name" value="RIBOSOMAL PROTEIN L17"/>
    <property type="match status" value="1"/>
</dbReference>
<reference evidence="5" key="2">
    <citation type="submission" date="2013-10" db="EMBL/GenBank/DDBJ databases">
        <authorList>
            <person name="Aslett M."/>
        </authorList>
    </citation>
    <scope>NUCLEOTIDE SEQUENCE [LARGE SCALE GENOMIC DNA]</scope>
    <source>
        <strain evidence="5">Weybridge</strain>
    </source>
</reference>
<keyword evidence="3 4" id="KW-0687">Ribonucleoprotein</keyword>
<gene>
    <name evidence="5" type="ORF">EMWEY_00001530</name>
</gene>
<dbReference type="Proteomes" id="UP000030763">
    <property type="component" value="Unassembled WGS sequence"/>
</dbReference>
<dbReference type="GO" id="GO:0003735">
    <property type="term" value="F:structural constituent of ribosome"/>
    <property type="evidence" value="ECO:0007669"/>
    <property type="project" value="InterPro"/>
</dbReference>
<dbReference type="InterPro" id="IPR000456">
    <property type="entry name" value="Ribosomal_bL17"/>
</dbReference>
<dbReference type="GeneID" id="25334139"/>
<evidence type="ECO:0008006" key="7">
    <source>
        <dbReference type="Google" id="ProtNLM"/>
    </source>
</evidence>
<dbReference type="VEuPathDB" id="ToxoDB:EMWEY_00001530"/>
<evidence type="ECO:0000256" key="2">
    <source>
        <dbReference type="ARBA" id="ARBA00022980"/>
    </source>
</evidence>
<dbReference type="AlphaFoldDB" id="U6M5N6"/>
<accession>U6M5N6</accession>
<evidence type="ECO:0000256" key="4">
    <source>
        <dbReference type="RuleBase" id="RU000660"/>
    </source>
</evidence>
<evidence type="ECO:0000256" key="3">
    <source>
        <dbReference type="ARBA" id="ARBA00023274"/>
    </source>
</evidence>
<dbReference type="SUPFAM" id="SSF64263">
    <property type="entry name" value="Prokaryotic ribosomal protein L17"/>
    <property type="match status" value="1"/>
</dbReference>
<dbReference type="Gene3D" id="3.90.1030.10">
    <property type="entry name" value="Ribosomal protein L17"/>
    <property type="match status" value="1"/>
</dbReference>
<organism evidence="5 6">
    <name type="scientific">Eimeria maxima</name>
    <name type="common">Coccidian parasite</name>
    <dbReference type="NCBI Taxonomy" id="5804"/>
    <lineage>
        <taxon>Eukaryota</taxon>
        <taxon>Sar</taxon>
        <taxon>Alveolata</taxon>
        <taxon>Apicomplexa</taxon>
        <taxon>Conoidasida</taxon>
        <taxon>Coccidia</taxon>
        <taxon>Eucoccidiorida</taxon>
        <taxon>Eimeriorina</taxon>
        <taxon>Eimeriidae</taxon>
        <taxon>Eimeria</taxon>
    </lineage>
</organism>
<evidence type="ECO:0000313" key="6">
    <source>
        <dbReference type="Proteomes" id="UP000030763"/>
    </source>
</evidence>
<dbReference type="Pfam" id="PF01196">
    <property type="entry name" value="Ribosomal_L17"/>
    <property type="match status" value="1"/>
</dbReference>
<dbReference type="PANTHER" id="PTHR14413:SF16">
    <property type="entry name" value="LARGE RIBOSOMAL SUBUNIT PROTEIN BL17M"/>
    <property type="match status" value="1"/>
</dbReference>
<dbReference type="RefSeq" id="XP_013334412.1">
    <property type="nucleotide sequence ID" value="XM_013478958.1"/>
</dbReference>
<evidence type="ECO:0000313" key="5">
    <source>
        <dbReference type="EMBL" id="CDJ57764.1"/>
    </source>
</evidence>
<dbReference type="NCBIfam" id="TIGR00059">
    <property type="entry name" value="L17"/>
    <property type="match status" value="1"/>
</dbReference>
<protein>
    <recommendedName>
        <fullName evidence="7">50S ribosomal protein L17</fullName>
    </recommendedName>
</protein>
<dbReference type="EMBL" id="HG719376">
    <property type="protein sequence ID" value="CDJ57764.1"/>
    <property type="molecule type" value="Genomic_DNA"/>
</dbReference>
<keyword evidence="6" id="KW-1185">Reference proteome</keyword>
<evidence type="ECO:0000256" key="1">
    <source>
        <dbReference type="ARBA" id="ARBA00008777"/>
    </source>
</evidence>
<proteinExistence type="inferred from homology"/>
<keyword evidence="2 4" id="KW-0689">Ribosomal protein</keyword>
<name>U6M5N6_EIMMA</name>
<dbReference type="OrthoDB" id="333753at2759"/>
<dbReference type="InterPro" id="IPR036373">
    <property type="entry name" value="Ribosomal_bL17_sf"/>
</dbReference>
<comment type="similarity">
    <text evidence="1 4">Belongs to the bacterial ribosomal protein bL17 family.</text>
</comment>
<sequence>MRAHVRRSHSRLGRPRSHRKALLRNLATQLIRHGSIITTAAKGKELRRVIDSKIILAKKGGLHNYRQALGFFYDKKLTRKLFQEAPTRFARRNNGFSRLFSRWFPAPALPAGALEVFLGTVFSNWLVKFFSV</sequence>
<reference evidence="5" key="1">
    <citation type="submission" date="2013-10" db="EMBL/GenBank/DDBJ databases">
        <title>Genomic analysis of the causative agents of coccidiosis in chickens.</title>
        <authorList>
            <person name="Reid A.J."/>
            <person name="Blake D."/>
            <person name="Billington K."/>
            <person name="Browne H."/>
            <person name="Dunn M."/>
            <person name="Hung S."/>
            <person name="Kawahara F."/>
            <person name="Miranda-Saavedra D."/>
            <person name="Mourier T."/>
            <person name="Nagra H."/>
            <person name="Otto T.D."/>
            <person name="Rawlings N."/>
            <person name="Sanchez A."/>
            <person name="Sanders M."/>
            <person name="Subramaniam C."/>
            <person name="Tay Y."/>
            <person name="Dear P."/>
            <person name="Doerig C."/>
            <person name="Gruber A."/>
            <person name="Parkinson J."/>
            <person name="Shirley M."/>
            <person name="Wan K.L."/>
            <person name="Berriman M."/>
            <person name="Tomley F."/>
            <person name="Pain A."/>
        </authorList>
    </citation>
    <scope>NUCLEOTIDE SEQUENCE [LARGE SCALE GENOMIC DNA]</scope>
    <source>
        <strain evidence="5">Weybridge</strain>
    </source>
</reference>
<dbReference type="GO" id="GO:0022625">
    <property type="term" value="C:cytosolic large ribosomal subunit"/>
    <property type="evidence" value="ECO:0007669"/>
    <property type="project" value="TreeGrafter"/>
</dbReference>